<keyword evidence="7" id="KW-1133">Transmembrane helix</keyword>
<accession>A0AAD5V5K7</accession>
<dbReference type="EMBL" id="JANAWD010000164">
    <property type="protein sequence ID" value="KAJ3485121.1"/>
    <property type="molecule type" value="Genomic_DNA"/>
</dbReference>
<evidence type="ECO:0000256" key="6">
    <source>
        <dbReference type="ARBA" id="ARBA00023136"/>
    </source>
</evidence>
<dbReference type="InterPro" id="IPR036636">
    <property type="entry name" value="COX7C/Cox8_sf"/>
</dbReference>
<comment type="similarity">
    <text evidence="3 7">Belongs to the cytochrome c oxidase VIIc family.</text>
</comment>
<dbReference type="AlphaFoldDB" id="A0AAD5V5K7"/>
<keyword evidence="9" id="KW-1185">Reference proteome</keyword>
<comment type="caution">
    <text evidence="8">The sequence shown here is derived from an EMBL/GenBank/DDBJ whole genome shotgun (WGS) entry which is preliminary data.</text>
</comment>
<dbReference type="Pfam" id="PF02935">
    <property type="entry name" value="COX7C"/>
    <property type="match status" value="1"/>
</dbReference>
<organism evidence="8 9">
    <name type="scientific">Meripilus lineatus</name>
    <dbReference type="NCBI Taxonomy" id="2056292"/>
    <lineage>
        <taxon>Eukaryota</taxon>
        <taxon>Fungi</taxon>
        <taxon>Dikarya</taxon>
        <taxon>Basidiomycota</taxon>
        <taxon>Agaricomycotina</taxon>
        <taxon>Agaricomycetes</taxon>
        <taxon>Polyporales</taxon>
        <taxon>Meripilaceae</taxon>
        <taxon>Meripilus</taxon>
    </lineage>
</organism>
<evidence type="ECO:0000313" key="9">
    <source>
        <dbReference type="Proteomes" id="UP001212997"/>
    </source>
</evidence>
<evidence type="ECO:0000256" key="4">
    <source>
        <dbReference type="ARBA" id="ARBA00022792"/>
    </source>
</evidence>
<evidence type="ECO:0000256" key="2">
    <source>
        <dbReference type="ARBA" id="ARBA00004673"/>
    </source>
</evidence>
<keyword evidence="5 7" id="KW-0496">Mitochondrion</keyword>
<feature type="transmembrane region" description="Helical" evidence="7">
    <location>
        <begin position="43"/>
        <end position="64"/>
    </location>
</feature>
<keyword evidence="7" id="KW-0812">Transmembrane</keyword>
<sequence>MSPAALSTLRMTSRRIPRQATLQVRSAHGHSPMPFNYSNKRAFTAKFLAFTGVGFALPFIASYWQL</sequence>
<proteinExistence type="inferred from homology"/>
<dbReference type="GO" id="GO:0006123">
    <property type="term" value="P:mitochondrial electron transport, cytochrome c to oxygen"/>
    <property type="evidence" value="ECO:0007669"/>
    <property type="project" value="UniProtKB-UniRule"/>
</dbReference>
<dbReference type="GO" id="GO:0045277">
    <property type="term" value="C:respiratory chain complex IV"/>
    <property type="evidence" value="ECO:0007669"/>
    <property type="project" value="UniProtKB-UniRule"/>
</dbReference>
<evidence type="ECO:0000256" key="1">
    <source>
        <dbReference type="ARBA" id="ARBA00004434"/>
    </source>
</evidence>
<gene>
    <name evidence="8" type="ORF">NLI96_g5176</name>
</gene>
<keyword evidence="6 7" id="KW-0472">Membrane</keyword>
<dbReference type="GO" id="GO:0005743">
    <property type="term" value="C:mitochondrial inner membrane"/>
    <property type="evidence" value="ECO:0007669"/>
    <property type="project" value="UniProtKB-SubCell"/>
</dbReference>
<comment type="subunit">
    <text evidence="7">Component of the cytochrome c oxidase (complex IV, CIV), a multisubunit enzyme composed of a catalytic core of 3 subunits and several supernumerary subunits. The complex exists as a monomer or a dimer and forms supercomplexes (SCs) in the inner mitochondrial membrane with ubiquinol-cytochrome c oxidoreductase (cytochrome b-c1 complex, complex III, CIII).</text>
</comment>
<dbReference type="SUPFAM" id="SSF81427">
    <property type="entry name" value="Mitochondrial cytochrome c oxidase subunit VIIc (aka VIIIa)"/>
    <property type="match status" value="1"/>
</dbReference>
<comment type="subcellular location">
    <subcellularLocation>
        <location evidence="1 7">Mitochondrion inner membrane</location>
        <topology evidence="1 7">Single-pass membrane protein</topology>
    </subcellularLocation>
</comment>
<protein>
    <recommendedName>
        <fullName evidence="7">Cytochrome c oxidase subunit 8, mitochondrial</fullName>
    </recommendedName>
    <alternativeName>
        <fullName evidence="7">Cytochrome c oxidase polypeptide VIII</fullName>
    </alternativeName>
</protein>
<name>A0AAD5V5K7_9APHY</name>
<keyword evidence="4 7" id="KW-0999">Mitochondrion inner membrane</keyword>
<evidence type="ECO:0000256" key="3">
    <source>
        <dbReference type="ARBA" id="ARBA00010514"/>
    </source>
</evidence>
<evidence type="ECO:0000256" key="5">
    <source>
        <dbReference type="ARBA" id="ARBA00023128"/>
    </source>
</evidence>
<evidence type="ECO:0000256" key="7">
    <source>
        <dbReference type="RuleBase" id="RU368123"/>
    </source>
</evidence>
<dbReference type="Proteomes" id="UP001212997">
    <property type="component" value="Unassembled WGS sequence"/>
</dbReference>
<comment type="function">
    <text evidence="7">Component of the cytochrome c oxidase, the last enzyme in the mitochondrial electron transport chain which drives oxidative phosphorylation. The respiratory chain contains 3 multisubunit complexes succinate dehydrogenase (complex II, CII), ubiquinol-cytochrome c oxidoreductase (cytochrome b-c1 complex, complex III, CIII) and cytochrome c oxidase (complex IV, CIV), that cooperate to transfer electrons derived from NADH and succinate to molecular oxygen, creating an electrochemical gradient over the inner membrane that drives transmembrane transport and the ATP synthase. Cytochrome c oxidase is the component of the respiratory chain that catalyzes the reduction of oxygen to water. Electrons originating from reduced cytochrome c in the intermembrane space (IMS) are transferred via the dinuclear copper A center (CU(A)) of subunit 2 and heme A of subunit 1 to the active site in subunit 1, a binuclear center (BNC) formed by heme A3 and copper B (CU(B)). The BNC reduces molecular oxygen to 2 water molecules using 4 electrons from cytochrome c in the IMS and 4 protons from the mitochondrial matrix.</text>
</comment>
<dbReference type="Gene3D" id="4.10.49.10">
    <property type="entry name" value="Cytochrome c oxidase subunit VIIc"/>
    <property type="match status" value="1"/>
</dbReference>
<keyword evidence="7" id="KW-0809">Transit peptide</keyword>
<dbReference type="InterPro" id="IPR004202">
    <property type="entry name" value="COX7C/Cox8"/>
</dbReference>
<comment type="pathway">
    <text evidence="2 7">Energy metabolism; oxidative phosphorylation.</text>
</comment>
<reference evidence="8" key="1">
    <citation type="submission" date="2022-07" db="EMBL/GenBank/DDBJ databases">
        <title>Genome Sequence of Physisporinus lineatus.</title>
        <authorList>
            <person name="Buettner E."/>
        </authorList>
    </citation>
    <scope>NUCLEOTIDE SEQUENCE</scope>
    <source>
        <strain evidence="8">VT162</strain>
    </source>
</reference>
<evidence type="ECO:0000313" key="8">
    <source>
        <dbReference type="EMBL" id="KAJ3485121.1"/>
    </source>
</evidence>